<dbReference type="EMBL" id="ML994615">
    <property type="protein sequence ID" value="KAF2192790.1"/>
    <property type="molecule type" value="Genomic_DNA"/>
</dbReference>
<accession>A0A6A6ERT3</accession>
<evidence type="ECO:0000313" key="3">
    <source>
        <dbReference type="Proteomes" id="UP000800200"/>
    </source>
</evidence>
<keyword evidence="3" id="KW-1185">Reference proteome</keyword>
<dbReference type="Proteomes" id="UP000800200">
    <property type="component" value="Unassembled WGS sequence"/>
</dbReference>
<protein>
    <submittedName>
        <fullName evidence="2">Uncharacterized protein</fullName>
    </submittedName>
</protein>
<feature type="signal peptide" evidence="1">
    <location>
        <begin position="1"/>
        <end position="16"/>
    </location>
</feature>
<evidence type="ECO:0000256" key="1">
    <source>
        <dbReference type="SAM" id="SignalP"/>
    </source>
</evidence>
<name>A0A6A6ERT3_9PEZI</name>
<reference evidence="2" key="1">
    <citation type="journal article" date="2020" name="Stud. Mycol.">
        <title>101 Dothideomycetes genomes: a test case for predicting lifestyles and emergence of pathogens.</title>
        <authorList>
            <person name="Haridas S."/>
            <person name="Albert R."/>
            <person name="Binder M."/>
            <person name="Bloem J."/>
            <person name="Labutti K."/>
            <person name="Salamov A."/>
            <person name="Andreopoulos B."/>
            <person name="Baker S."/>
            <person name="Barry K."/>
            <person name="Bills G."/>
            <person name="Bluhm B."/>
            <person name="Cannon C."/>
            <person name="Castanera R."/>
            <person name="Culley D."/>
            <person name="Daum C."/>
            <person name="Ezra D."/>
            <person name="Gonzalez J."/>
            <person name="Henrissat B."/>
            <person name="Kuo A."/>
            <person name="Liang C."/>
            <person name="Lipzen A."/>
            <person name="Lutzoni F."/>
            <person name="Magnuson J."/>
            <person name="Mondo S."/>
            <person name="Nolan M."/>
            <person name="Ohm R."/>
            <person name="Pangilinan J."/>
            <person name="Park H.-J."/>
            <person name="Ramirez L."/>
            <person name="Alfaro M."/>
            <person name="Sun H."/>
            <person name="Tritt A."/>
            <person name="Yoshinaga Y."/>
            <person name="Zwiers L.-H."/>
            <person name="Turgeon B."/>
            <person name="Goodwin S."/>
            <person name="Spatafora J."/>
            <person name="Crous P."/>
            <person name="Grigoriev I."/>
        </authorList>
    </citation>
    <scope>NUCLEOTIDE SEQUENCE</scope>
    <source>
        <strain evidence="2">CBS 207.26</strain>
    </source>
</reference>
<dbReference type="AlphaFoldDB" id="A0A6A6ERT3"/>
<sequence>MKAFVILASLLSLAVANPLFEREVTCACDVSKCPAGNCKCITSLLDNCYVTQTKAGVDCGKPKYPDGCTGGNTPIPDMACGGSTGGTCASDEICYFPDKSCDPHTKACTGLCASNYCGGRWEKECPDSRWSCVYEDSCMKSGSDDCDGVCVLN</sequence>
<keyword evidence="1" id="KW-0732">Signal</keyword>
<organism evidence="2 3">
    <name type="scientific">Zopfia rhizophila CBS 207.26</name>
    <dbReference type="NCBI Taxonomy" id="1314779"/>
    <lineage>
        <taxon>Eukaryota</taxon>
        <taxon>Fungi</taxon>
        <taxon>Dikarya</taxon>
        <taxon>Ascomycota</taxon>
        <taxon>Pezizomycotina</taxon>
        <taxon>Dothideomycetes</taxon>
        <taxon>Dothideomycetes incertae sedis</taxon>
        <taxon>Zopfiaceae</taxon>
        <taxon>Zopfia</taxon>
    </lineage>
</organism>
<proteinExistence type="predicted"/>
<feature type="chain" id="PRO_5025686117" evidence="1">
    <location>
        <begin position="17"/>
        <end position="153"/>
    </location>
</feature>
<dbReference type="OrthoDB" id="3748423at2759"/>
<gene>
    <name evidence="2" type="ORF">K469DRAFT_654654</name>
</gene>
<evidence type="ECO:0000313" key="2">
    <source>
        <dbReference type="EMBL" id="KAF2192790.1"/>
    </source>
</evidence>